<dbReference type="GO" id="GO:0004567">
    <property type="term" value="F:beta-mannosidase activity"/>
    <property type="evidence" value="ECO:0007669"/>
    <property type="project" value="UniProtKB-EC"/>
</dbReference>
<dbReference type="RefSeq" id="WP_211948252.1">
    <property type="nucleotide sequence ID" value="NZ_CAJPUY010000011.1"/>
</dbReference>
<dbReference type="Gene3D" id="2.60.40.10">
    <property type="entry name" value="Immunoglobulins"/>
    <property type="match status" value="1"/>
</dbReference>
<sequence>MTVPATAARSRGDARPPAVPRVPGDWSWLETLPGAAHSPACLDERAAWLPAPVPGTVADAMRVAGRWQETTPVAVHRHDYWYRLRFAATGRRLLRLRGVAGAAQAWVNGRPIAAPQALCDACDAEVELAGINTLHLCFRASVPRLHAARGTLSWRSAPAFQSARVIGHAAAEDTPLHAVGLLQPIEMLELGGSDVLADAAVELCAGLQDGAGRVSTRLHLHREAPAHARLSLCGAGGVVHAPLVRADARANARVNAFTLAADVRVDAPRLWWPHTHGRPAQYRVLAEAGGHVLDCGRVALRSVRGDRHGRDPFPRINDVPVFCRGARLDAAALAALVSSPLAARHWMRLARGAGMNVLVLDRDCAPSADLRSACDAAGMLLWREGMNLPDAACLPEIAGVPCARTLDALGLSQALGDPRWKAGVLHRSGTLWDAEDARDRCLRTLYGVDPPQLRRADPQRYLRLSRALAAELASDFIAGCRREGGRSGLALVPALRDVALANGAGVVDVQGRPKSAWHAMRAACRPLQVLLGTDAEGRIRVDLLNETAGARDVRIRVCWIRNGMQVQAEAGHVLQLGAHQSLVLTPRPQLGGSPDAADVVLATLSDARTGEPLSQAAHLPDRRAEALPQAGLQVEMLQDAGHWWLEISATRFARWVHIEDHVLQPAQDWFHLAPGGRTRIRLLHEGGGPSQPDMAPAGKVWALNQDDPVHYGG</sequence>
<evidence type="ECO:0000256" key="2">
    <source>
        <dbReference type="ARBA" id="ARBA00012754"/>
    </source>
</evidence>
<organism evidence="6 7">
    <name type="scientific">Cupriavidus yeoncheonensis</name>
    <dbReference type="NCBI Taxonomy" id="1462994"/>
    <lineage>
        <taxon>Bacteria</taxon>
        <taxon>Pseudomonadati</taxon>
        <taxon>Pseudomonadota</taxon>
        <taxon>Betaproteobacteria</taxon>
        <taxon>Burkholderiales</taxon>
        <taxon>Burkholderiaceae</taxon>
        <taxon>Cupriavidus</taxon>
    </lineage>
</organism>
<dbReference type="SUPFAM" id="SSF51445">
    <property type="entry name" value="(Trans)glycosidases"/>
    <property type="match status" value="1"/>
</dbReference>
<evidence type="ECO:0000313" key="6">
    <source>
        <dbReference type="EMBL" id="CAG2146062.1"/>
    </source>
</evidence>
<evidence type="ECO:0000256" key="3">
    <source>
        <dbReference type="ARBA" id="ARBA00022801"/>
    </source>
</evidence>
<dbReference type="SUPFAM" id="SSF49303">
    <property type="entry name" value="beta-Galactosidase/glucuronidase domain"/>
    <property type="match status" value="2"/>
</dbReference>
<dbReference type="PANTHER" id="PTHR43730">
    <property type="entry name" value="BETA-MANNOSIDASE"/>
    <property type="match status" value="1"/>
</dbReference>
<dbReference type="InterPro" id="IPR050887">
    <property type="entry name" value="Beta-mannosidase_GH2"/>
</dbReference>
<dbReference type="Gene3D" id="3.20.20.80">
    <property type="entry name" value="Glycosidases"/>
    <property type="match status" value="1"/>
</dbReference>
<dbReference type="InterPro" id="IPR013783">
    <property type="entry name" value="Ig-like_fold"/>
</dbReference>
<keyword evidence="7" id="KW-1185">Reference proteome</keyword>
<accession>A0A916IY66</accession>
<dbReference type="AlphaFoldDB" id="A0A916IY66"/>
<dbReference type="InterPro" id="IPR017853">
    <property type="entry name" value="GH"/>
</dbReference>
<evidence type="ECO:0000256" key="5">
    <source>
        <dbReference type="SAM" id="MobiDB-lite"/>
    </source>
</evidence>
<dbReference type="Proteomes" id="UP000672934">
    <property type="component" value="Unassembled WGS sequence"/>
</dbReference>
<proteinExistence type="predicted"/>
<dbReference type="InterPro" id="IPR036156">
    <property type="entry name" value="Beta-gal/glucu_dom_sf"/>
</dbReference>
<keyword evidence="3" id="KW-0378">Hydrolase</keyword>
<dbReference type="EC" id="3.2.1.25" evidence="2"/>
<evidence type="ECO:0000256" key="1">
    <source>
        <dbReference type="ARBA" id="ARBA00000829"/>
    </source>
</evidence>
<dbReference type="InterPro" id="IPR008979">
    <property type="entry name" value="Galactose-bd-like_sf"/>
</dbReference>
<evidence type="ECO:0000313" key="7">
    <source>
        <dbReference type="Proteomes" id="UP000672934"/>
    </source>
</evidence>
<gene>
    <name evidence="6" type="ORF">LMG31506_03315</name>
</gene>
<dbReference type="PANTHER" id="PTHR43730:SF1">
    <property type="entry name" value="BETA-MANNOSIDASE"/>
    <property type="match status" value="1"/>
</dbReference>
<dbReference type="Gene3D" id="2.60.120.260">
    <property type="entry name" value="Galactose-binding domain-like"/>
    <property type="match status" value="1"/>
</dbReference>
<dbReference type="EMBL" id="CAJPUY010000011">
    <property type="protein sequence ID" value="CAG2146062.1"/>
    <property type="molecule type" value="Genomic_DNA"/>
</dbReference>
<name>A0A916IY66_9BURK</name>
<comment type="caution">
    <text evidence="6">The sequence shown here is derived from an EMBL/GenBank/DDBJ whole genome shotgun (WGS) entry which is preliminary data.</text>
</comment>
<evidence type="ECO:0000256" key="4">
    <source>
        <dbReference type="ARBA" id="ARBA00023295"/>
    </source>
</evidence>
<keyword evidence="4" id="KW-0326">Glycosidase</keyword>
<comment type="catalytic activity">
    <reaction evidence="1">
        <text>Hydrolysis of terminal, non-reducing beta-D-mannose residues in beta-D-mannosides.</text>
        <dbReference type="EC" id="3.2.1.25"/>
    </reaction>
</comment>
<reference evidence="6" key="1">
    <citation type="submission" date="2021-03" db="EMBL/GenBank/DDBJ databases">
        <authorList>
            <person name="Peeters C."/>
        </authorList>
    </citation>
    <scope>NUCLEOTIDE SEQUENCE</scope>
    <source>
        <strain evidence="6">LMG 31506</strain>
    </source>
</reference>
<protein>
    <recommendedName>
        <fullName evidence="2">beta-mannosidase</fullName>
        <ecNumber evidence="2">3.2.1.25</ecNumber>
    </recommendedName>
</protein>
<dbReference type="GO" id="GO:0006516">
    <property type="term" value="P:glycoprotein catabolic process"/>
    <property type="evidence" value="ECO:0007669"/>
    <property type="project" value="TreeGrafter"/>
</dbReference>
<dbReference type="SUPFAM" id="SSF49785">
    <property type="entry name" value="Galactose-binding domain-like"/>
    <property type="match status" value="1"/>
</dbReference>
<feature type="region of interest" description="Disordered" evidence="5">
    <location>
        <begin position="1"/>
        <end position="22"/>
    </location>
</feature>